<dbReference type="Proteomes" id="UP001172159">
    <property type="component" value="Unassembled WGS sequence"/>
</dbReference>
<dbReference type="GO" id="GO:0004499">
    <property type="term" value="F:N,N-dimethylaniline monooxygenase activity"/>
    <property type="evidence" value="ECO:0007669"/>
    <property type="project" value="InterPro"/>
</dbReference>
<accession>A0AA40E201</accession>
<reference evidence="6" key="1">
    <citation type="submission" date="2023-06" db="EMBL/GenBank/DDBJ databases">
        <title>Genome-scale phylogeny and comparative genomics of the fungal order Sordariales.</title>
        <authorList>
            <consortium name="Lawrence Berkeley National Laboratory"/>
            <person name="Hensen N."/>
            <person name="Bonometti L."/>
            <person name="Westerberg I."/>
            <person name="Brannstrom I.O."/>
            <person name="Guillou S."/>
            <person name="Cros-Aarteil S."/>
            <person name="Calhoun S."/>
            <person name="Haridas S."/>
            <person name="Kuo A."/>
            <person name="Mondo S."/>
            <person name="Pangilinan J."/>
            <person name="Riley R."/>
            <person name="Labutti K."/>
            <person name="Andreopoulos B."/>
            <person name="Lipzen A."/>
            <person name="Chen C."/>
            <person name="Yanf M."/>
            <person name="Daum C."/>
            <person name="Ng V."/>
            <person name="Clum A."/>
            <person name="Steindorff A."/>
            <person name="Ohm R."/>
            <person name="Martin F."/>
            <person name="Silar P."/>
            <person name="Natvig D."/>
            <person name="Lalanne C."/>
            <person name="Gautier V."/>
            <person name="Ament-Velasquez S.L."/>
            <person name="Kruys A."/>
            <person name="Hutchinson M.I."/>
            <person name="Powell A.J."/>
            <person name="Barry K."/>
            <person name="Miller A.N."/>
            <person name="Grigoriev I.V."/>
            <person name="Debuchy R."/>
            <person name="Gladieux P."/>
            <person name="Thoren M.H."/>
            <person name="Johannesson H."/>
        </authorList>
    </citation>
    <scope>NUCLEOTIDE SEQUENCE</scope>
    <source>
        <strain evidence="6">CBS 540.89</strain>
    </source>
</reference>
<comment type="caution">
    <text evidence="6">The sequence shown here is derived from an EMBL/GenBank/DDBJ whole genome shotgun (WGS) entry which is preliminary data.</text>
</comment>
<keyword evidence="2" id="KW-0285">Flavoprotein</keyword>
<evidence type="ECO:0000256" key="3">
    <source>
        <dbReference type="ARBA" id="ARBA00022827"/>
    </source>
</evidence>
<keyword evidence="5" id="KW-1133">Transmembrane helix</keyword>
<dbReference type="Gene3D" id="3.50.50.60">
    <property type="entry name" value="FAD/NAD(P)-binding domain"/>
    <property type="match status" value="2"/>
</dbReference>
<keyword evidence="3" id="KW-0274">FAD</keyword>
<evidence type="ECO:0000256" key="4">
    <source>
        <dbReference type="ARBA" id="ARBA00023002"/>
    </source>
</evidence>
<dbReference type="Pfam" id="PF00743">
    <property type="entry name" value="FMO-like"/>
    <property type="match status" value="1"/>
</dbReference>
<feature type="transmembrane region" description="Helical" evidence="5">
    <location>
        <begin position="525"/>
        <end position="544"/>
    </location>
</feature>
<gene>
    <name evidence="6" type="ORF">B0T21DRAFT_386216</name>
</gene>
<dbReference type="PANTHER" id="PTHR42877">
    <property type="entry name" value="L-ORNITHINE N(5)-MONOOXYGENASE-RELATED"/>
    <property type="match status" value="1"/>
</dbReference>
<feature type="transmembrane region" description="Helical" evidence="5">
    <location>
        <begin position="494"/>
        <end position="513"/>
    </location>
</feature>
<evidence type="ECO:0000256" key="2">
    <source>
        <dbReference type="ARBA" id="ARBA00022630"/>
    </source>
</evidence>
<evidence type="ECO:0000256" key="1">
    <source>
        <dbReference type="ARBA" id="ARBA00010139"/>
    </source>
</evidence>
<evidence type="ECO:0000313" key="7">
    <source>
        <dbReference type="Proteomes" id="UP001172159"/>
    </source>
</evidence>
<comment type="similarity">
    <text evidence="1">Belongs to the FAD-binding monooxygenase family.</text>
</comment>
<name>A0AA40E201_9PEZI</name>
<sequence>MSRDKDTEIPFTQFACIGTGFSGIALGATIQRWYNIPPSSIQFFDSQPSVGGTWSINQYPGAACDVPSALYSFSFERNPNWTRFLPPHDELRAYLTKVAQKYNLIPRMKFNTKVTKAEWIPDPSNPRWRLTILDLQTNLTSHHDCQFLFSGSGQFNQPRPLDVPGIESFQGPVIHSARWNHSISLDNKKVVVFGNGCTAAQIVPSILPQTAHLTQIRFIVYYLAEKDWAGFTLTPSGAKFREKRRRMAEAYMKKTSPEKYHPLLIPKFEIGCKRRVFDSGYLECLHSEKITLTNEKAVEILPHGVRMSSGSIVNADVLVLANGFQTNTPSSLLPIHGLNSQTLASHWAGFGGPEAYNATSLHNFPNFFILWGPNTATGHTSAVMAIENAVNFALRVIRPCLEGKASVVDVTEEAEREYVERVQSALRETVFMSESCSSWYTARDEQTGRVWNGMTYPWSQARYWWDCLFVKGGDWVYSGPVTGKSSIVKNRRPGLWFATFAVVALGGLLAWVGKNPESPLASALAGSRFAAVVPVMKTWGLGVLGRKGLN</sequence>
<proteinExistence type="inferred from homology"/>
<dbReference type="PANTHER" id="PTHR42877:SF10">
    <property type="entry name" value="L-ORNITHINE N(5)-OXYGENASE"/>
    <property type="match status" value="1"/>
</dbReference>
<dbReference type="AlphaFoldDB" id="A0AA40E201"/>
<dbReference type="InterPro" id="IPR051209">
    <property type="entry name" value="FAD-bind_Monooxygenase_sf"/>
</dbReference>
<keyword evidence="5" id="KW-0812">Transmembrane</keyword>
<dbReference type="InterPro" id="IPR020946">
    <property type="entry name" value="Flavin_mOase-like"/>
</dbReference>
<dbReference type="EMBL" id="JAUKTV010000012">
    <property type="protein sequence ID" value="KAK0721296.1"/>
    <property type="molecule type" value="Genomic_DNA"/>
</dbReference>
<dbReference type="GO" id="GO:0050661">
    <property type="term" value="F:NADP binding"/>
    <property type="evidence" value="ECO:0007669"/>
    <property type="project" value="InterPro"/>
</dbReference>
<dbReference type="SUPFAM" id="SSF51905">
    <property type="entry name" value="FAD/NAD(P)-binding domain"/>
    <property type="match status" value="2"/>
</dbReference>
<keyword evidence="4" id="KW-0560">Oxidoreductase</keyword>
<evidence type="ECO:0000256" key="5">
    <source>
        <dbReference type="SAM" id="Phobius"/>
    </source>
</evidence>
<dbReference type="GO" id="GO:0050660">
    <property type="term" value="F:flavin adenine dinucleotide binding"/>
    <property type="evidence" value="ECO:0007669"/>
    <property type="project" value="InterPro"/>
</dbReference>
<keyword evidence="7" id="KW-1185">Reference proteome</keyword>
<evidence type="ECO:0000313" key="6">
    <source>
        <dbReference type="EMBL" id="KAK0721296.1"/>
    </source>
</evidence>
<keyword evidence="5" id="KW-0472">Membrane</keyword>
<organism evidence="6 7">
    <name type="scientific">Apiosordaria backusii</name>
    <dbReference type="NCBI Taxonomy" id="314023"/>
    <lineage>
        <taxon>Eukaryota</taxon>
        <taxon>Fungi</taxon>
        <taxon>Dikarya</taxon>
        <taxon>Ascomycota</taxon>
        <taxon>Pezizomycotina</taxon>
        <taxon>Sordariomycetes</taxon>
        <taxon>Sordariomycetidae</taxon>
        <taxon>Sordariales</taxon>
        <taxon>Lasiosphaeriaceae</taxon>
        <taxon>Apiosordaria</taxon>
    </lineage>
</organism>
<dbReference type="InterPro" id="IPR036188">
    <property type="entry name" value="FAD/NAD-bd_sf"/>
</dbReference>
<protein>
    <submittedName>
        <fullName evidence="6">Uncharacterized protein</fullName>
    </submittedName>
</protein>